<organism evidence="2 3">
    <name type="scientific">Suillus plorans</name>
    <dbReference type="NCBI Taxonomy" id="116603"/>
    <lineage>
        <taxon>Eukaryota</taxon>
        <taxon>Fungi</taxon>
        <taxon>Dikarya</taxon>
        <taxon>Basidiomycota</taxon>
        <taxon>Agaricomycotina</taxon>
        <taxon>Agaricomycetes</taxon>
        <taxon>Agaricomycetidae</taxon>
        <taxon>Boletales</taxon>
        <taxon>Suillineae</taxon>
        <taxon>Suillaceae</taxon>
        <taxon>Suillus</taxon>
    </lineage>
</organism>
<dbReference type="RefSeq" id="XP_041158060.1">
    <property type="nucleotide sequence ID" value="XM_041305182.1"/>
</dbReference>
<reference evidence="2" key="1">
    <citation type="journal article" date="2020" name="New Phytol.">
        <title>Comparative genomics reveals dynamic genome evolution in host specialist ectomycorrhizal fungi.</title>
        <authorList>
            <person name="Lofgren L.A."/>
            <person name="Nguyen N.H."/>
            <person name="Vilgalys R."/>
            <person name="Ruytinx J."/>
            <person name="Liao H.L."/>
            <person name="Branco S."/>
            <person name="Kuo A."/>
            <person name="LaButti K."/>
            <person name="Lipzen A."/>
            <person name="Andreopoulos W."/>
            <person name="Pangilinan J."/>
            <person name="Riley R."/>
            <person name="Hundley H."/>
            <person name="Na H."/>
            <person name="Barry K."/>
            <person name="Grigoriev I.V."/>
            <person name="Stajich J.E."/>
            <person name="Kennedy P.G."/>
        </authorList>
    </citation>
    <scope>NUCLEOTIDE SEQUENCE</scope>
    <source>
        <strain evidence="2">S12</strain>
    </source>
</reference>
<evidence type="ECO:0000313" key="2">
    <source>
        <dbReference type="EMBL" id="KAG1791175.1"/>
    </source>
</evidence>
<dbReference type="EMBL" id="JABBWE010000044">
    <property type="protein sequence ID" value="KAG1791175.1"/>
    <property type="molecule type" value="Genomic_DNA"/>
</dbReference>
<evidence type="ECO:0008006" key="4">
    <source>
        <dbReference type="Google" id="ProtNLM"/>
    </source>
</evidence>
<dbReference type="OrthoDB" id="2612227at2759"/>
<proteinExistence type="predicted"/>
<comment type="caution">
    <text evidence="2">The sequence shown here is derived from an EMBL/GenBank/DDBJ whole genome shotgun (WGS) entry which is preliminary data.</text>
</comment>
<dbReference type="InterPro" id="IPR041078">
    <property type="entry name" value="Plavaka"/>
</dbReference>
<dbReference type="Proteomes" id="UP000719766">
    <property type="component" value="Unassembled WGS sequence"/>
</dbReference>
<dbReference type="GeneID" id="64598946"/>
<gene>
    <name evidence="2" type="ORF">HD556DRAFT_1433032</name>
</gene>
<dbReference type="Pfam" id="PF18759">
    <property type="entry name" value="Plavaka"/>
    <property type="match status" value="1"/>
</dbReference>
<dbReference type="AlphaFoldDB" id="A0A9P7AK92"/>
<evidence type="ECO:0000313" key="3">
    <source>
        <dbReference type="Proteomes" id="UP000719766"/>
    </source>
</evidence>
<evidence type="ECO:0000256" key="1">
    <source>
        <dbReference type="SAM" id="MobiDB-lite"/>
    </source>
</evidence>
<protein>
    <recommendedName>
        <fullName evidence="4">C2H2-type domain-containing protein</fullName>
    </recommendedName>
</protein>
<feature type="region of interest" description="Disordered" evidence="1">
    <location>
        <begin position="91"/>
        <end position="111"/>
    </location>
</feature>
<name>A0A9P7AK92_9AGAM</name>
<keyword evidence="3" id="KW-1185">Reference proteome</keyword>
<accession>A0A9P7AK92</accession>
<sequence length="873" mass="99787">MVKTFQHRKFFCVDPTTPSCRKGFLTHAGFTQHRNAVHNVPARPSCLPQHPFIPNRHLHLQPLDAIHNPEVHDEPEGPYFIQHPVLDGTPCDEDGNDLLEGTDPPPAQDEHPDMPWYPFQGRDCFELADLIFHQNKMSKNEFNDLMHIWANIEGHSPPFRNVKELHNVIDSIPYSDAPWQSFTICHTDADQLQPDDPSVPPWKLAEYEVWFRNSRDVLRNQLSNPDFKDHIDYAPKQVFGEHNQRVWSDFMSGNLAWNQCNIIAEDEDRHGAMFVPVILGSDKTTVSVATGNNEYYPLYISTGNVHTSIRHSHREAVSIVGFLSIPKCDKDYHEDKEFQKFRRHLFHKSIEAILEPLRPSMSKPEITRCSDGHFRRVIYGIGPYIADYPEQCSLASIVQQWCAKCTARKKHLDEEDIMITPRSHCLTKALIEALTSGELWEEYGIADDILPFTASFPRANIHELLAPDPLHHVIKGAFKDHLVEWVGSYLEITYGKKCSKKILAEIDRRIAIVPSFPGLRHFPQGRDFNQWTGDDSKVLMKVYLAAISGLIPDQMIHTIAAFMDFCYIVRHPYLDEADLAALDDSLQHFYQDHSIFEETGVCPNRSSLPRQHALKHYHQLIILFRAPNGLCSSITESKHIDANQPLGEMLLINQRQDKLAMFCVIHLARHLMDTPLLPHTIQPIPSQDNSNIYDVEAADGLTTDSTVILAKTPGEHCTLAFYFDLCGVGGMHRERIRATPSWHNGPAHHDCIFLENNPTLPGFQGLYVAQVVLFLSFTHRTTTYPCALVKWFSQVGDSPCPRTHMWIVAPEFDDDCRLISIVHLDSIMRPAHLIPVYGPQNIDRHLLHTNSLSAFASFYVNKYSDYHAFEMAY</sequence>